<feature type="region of interest" description="Disordered" evidence="1">
    <location>
        <begin position="1"/>
        <end position="24"/>
    </location>
</feature>
<name>A0ABR0N303_GOSAR</name>
<organism evidence="2 3">
    <name type="scientific">Gossypium arboreum</name>
    <name type="common">Tree cotton</name>
    <name type="synonym">Gossypium nanking</name>
    <dbReference type="NCBI Taxonomy" id="29729"/>
    <lineage>
        <taxon>Eukaryota</taxon>
        <taxon>Viridiplantae</taxon>
        <taxon>Streptophyta</taxon>
        <taxon>Embryophyta</taxon>
        <taxon>Tracheophyta</taxon>
        <taxon>Spermatophyta</taxon>
        <taxon>Magnoliopsida</taxon>
        <taxon>eudicotyledons</taxon>
        <taxon>Gunneridae</taxon>
        <taxon>Pentapetalae</taxon>
        <taxon>rosids</taxon>
        <taxon>malvids</taxon>
        <taxon>Malvales</taxon>
        <taxon>Malvaceae</taxon>
        <taxon>Malvoideae</taxon>
        <taxon>Gossypium</taxon>
    </lineage>
</organism>
<dbReference type="EMBL" id="JARKNE010000011">
    <property type="protein sequence ID" value="KAK5784260.1"/>
    <property type="molecule type" value="Genomic_DNA"/>
</dbReference>
<comment type="caution">
    <text evidence="2">The sequence shown here is derived from an EMBL/GenBank/DDBJ whole genome shotgun (WGS) entry which is preliminary data.</text>
</comment>
<evidence type="ECO:0000313" key="3">
    <source>
        <dbReference type="Proteomes" id="UP001358586"/>
    </source>
</evidence>
<protein>
    <submittedName>
        <fullName evidence="2">Uncharacterized protein</fullName>
    </submittedName>
</protein>
<proteinExistence type="predicted"/>
<keyword evidence="3" id="KW-1185">Reference proteome</keyword>
<dbReference type="Proteomes" id="UP001358586">
    <property type="component" value="Chromosome 11"/>
</dbReference>
<evidence type="ECO:0000313" key="2">
    <source>
        <dbReference type="EMBL" id="KAK5784260.1"/>
    </source>
</evidence>
<evidence type="ECO:0000256" key="1">
    <source>
        <dbReference type="SAM" id="MobiDB-lite"/>
    </source>
</evidence>
<reference evidence="2 3" key="1">
    <citation type="submission" date="2023-03" db="EMBL/GenBank/DDBJ databases">
        <title>WGS of Gossypium arboreum.</title>
        <authorList>
            <person name="Yu D."/>
        </authorList>
    </citation>
    <scope>NUCLEOTIDE SEQUENCE [LARGE SCALE GENOMIC DNA]</scope>
    <source>
        <tissue evidence="2">Leaf</tissue>
    </source>
</reference>
<accession>A0ABR0N303</accession>
<sequence>MSSSSADGNGNGGARRCGDSEGPSLTRRCTNNEIWQGPFLEDLVLQVAIDASRSSGRLAAAVALANVFQGKKMISNLQAAKSETVKAWGDMVQKLALANDQKEMEPNACLY</sequence>
<gene>
    <name evidence="2" type="ORF">PVK06_038783</name>
</gene>